<sequence length="1299" mass="144524">MAKCQTCLRTFSSYADVNRHRQQSPKCLQAYKKVFGATLKAHQLKRANGTTSQTSGAAVQEELLSEVHANPEDFDVQMESDPDAEETEAADPIDIDAVAPAARMVEVEDEDAPGRKRKYWKQPYPTHRQAGAKVGKGRTKFERIHDEQVLTDAKIWGPFQDEEEWELAKWLIKNVGHGQADSLLKLPIISGRAQPSFTNKDQLLNRIDSLPKGPTWKCMDIKVDGNEPDLAKDPTGKVMRSEALELWFRDPVEIVEELIGNPQFREVMKYAPERVYADMEGKTQVINEMWTGSWWWEIQSRLPNGITIVPLIVSSDKTHLSNFRGDASAWPIYLTIGNIGKETRRQGSSHATVLLGYLPIPKFDCFTKEVRSLAKYRLFHTCMDVVMEPLIAVGNHGKEMVCSDGCIRMVRPIFAAYVADYPEQCLVACCKENRCPMCPVDPKARGDHVCEPKRDVKETLFYLSRKDAGNKDTVFEAHGMRDVPLPFWRNLPHADIFSSFTPDLLHQVHKGVFKDHLVKWCTEIIGKEEVDARFRSVPHHPGLRHFENGISHVSQWTGTEHKEMEKVFLGLVASNPDPRLVVAVRALMDFVYLASLQSHTSHTLLALRQALDTFHLNKQVFIELGGRDSTHFNIPKLHSLDHYEELIRLFGSADGFNTESPERLHIDFAKNAYRASNRKNYIEQMAEWLSRQEAVEYFAAFIEWTKEVSQPKKPDDTVELTADDLVISTRHAIAKQPPPASRHVLASDIISADGHGASRFLPALTTFLSQQGSTLQPRDFDVFGLWKQLVYKLPHIPEVGERHSKNPVRASAARAVLPPTSGDTRRMAAQPAFLDFAFIKTAEVNSFTDGTSLHGLRVAQVRAIFQLPRHYGIKSEHPLAYIEWFTPLRKPDDITGYYHVSRSSRRKGGIDGPYAEIITLLGVPMGKSRARLLRAHFRSLGKESTILFNISRGDMKEMEEHTWLSCQSALSSVDCTHSGSTCSESAMQSDIEPLFGVGGGETDDRAERNNVDSLPRAHERWNSQLPRPNTVTHVLKLKRAWYYGVLQRERGTTGCSVSPTALSASREKSGISWAKTLLQMLAEVENPSLSSADAPASSQKGLGDTSHASALAPELHAPETSTSSEPAAEAEKSLVVAEVPSISHVDQEVPETQEGVPTPQENVTDVTAVLSAQGKLLVDEKEASPEDTVRSPGLGESGDRSETPAISVSPSPALDSEQAIPHGRATPTSTSTSIPSAPSTPVKRSLNPFPTSSPSSSVNSSPSSSRFGTPNSARKKRTSIFGKLKHIFHHDKDKEKGKQ</sequence>
<evidence type="ECO:0000313" key="3">
    <source>
        <dbReference type="Proteomes" id="UP000001194"/>
    </source>
</evidence>
<dbReference type="HOGENOM" id="CLU_006344_4_2_1"/>
<dbReference type="InParanoid" id="B0CRW8"/>
<feature type="compositionally biased region" description="Basic residues" evidence="1">
    <location>
        <begin position="1273"/>
        <end position="1289"/>
    </location>
</feature>
<feature type="compositionally biased region" description="Basic and acidic residues" evidence="1">
    <location>
        <begin position="1177"/>
        <end position="1189"/>
    </location>
</feature>
<keyword evidence="3" id="KW-1185">Reference proteome</keyword>
<proteinExistence type="predicted"/>
<feature type="region of interest" description="Disordered" evidence="1">
    <location>
        <begin position="1144"/>
        <end position="1163"/>
    </location>
</feature>
<organism evidence="3">
    <name type="scientific">Laccaria bicolor (strain S238N-H82 / ATCC MYA-4686)</name>
    <name type="common">Bicoloured deceiver</name>
    <name type="synonym">Laccaria laccata var. bicolor</name>
    <dbReference type="NCBI Taxonomy" id="486041"/>
    <lineage>
        <taxon>Eukaryota</taxon>
        <taxon>Fungi</taxon>
        <taxon>Dikarya</taxon>
        <taxon>Basidiomycota</taxon>
        <taxon>Agaricomycotina</taxon>
        <taxon>Agaricomycetes</taxon>
        <taxon>Agaricomycetidae</taxon>
        <taxon>Agaricales</taxon>
        <taxon>Agaricineae</taxon>
        <taxon>Hydnangiaceae</taxon>
        <taxon>Laccaria</taxon>
    </lineage>
</organism>
<dbReference type="Proteomes" id="UP000001194">
    <property type="component" value="Unassembled WGS sequence"/>
</dbReference>
<evidence type="ECO:0000256" key="1">
    <source>
        <dbReference type="SAM" id="MobiDB-lite"/>
    </source>
</evidence>
<reference evidence="2 3" key="1">
    <citation type="journal article" date="2008" name="Nature">
        <title>The genome of Laccaria bicolor provides insights into mycorrhizal symbiosis.</title>
        <authorList>
            <person name="Martin F."/>
            <person name="Aerts A."/>
            <person name="Ahren D."/>
            <person name="Brun A."/>
            <person name="Danchin E.G.J."/>
            <person name="Duchaussoy F."/>
            <person name="Gibon J."/>
            <person name="Kohler A."/>
            <person name="Lindquist E."/>
            <person name="Pereda V."/>
            <person name="Salamov A."/>
            <person name="Shapiro H.J."/>
            <person name="Wuyts J."/>
            <person name="Blaudez D."/>
            <person name="Buee M."/>
            <person name="Brokstein P."/>
            <person name="Canbaeck B."/>
            <person name="Cohen D."/>
            <person name="Courty P.E."/>
            <person name="Coutinho P.M."/>
            <person name="Delaruelle C."/>
            <person name="Detter J.C."/>
            <person name="Deveau A."/>
            <person name="DiFazio S."/>
            <person name="Duplessis S."/>
            <person name="Fraissinet-Tachet L."/>
            <person name="Lucic E."/>
            <person name="Frey-Klett P."/>
            <person name="Fourrey C."/>
            <person name="Feussner I."/>
            <person name="Gay G."/>
            <person name="Grimwood J."/>
            <person name="Hoegger P.J."/>
            <person name="Jain P."/>
            <person name="Kilaru S."/>
            <person name="Labbe J."/>
            <person name="Lin Y.C."/>
            <person name="Legue V."/>
            <person name="Le Tacon F."/>
            <person name="Marmeisse R."/>
            <person name="Melayah D."/>
            <person name="Montanini B."/>
            <person name="Muratet M."/>
            <person name="Nehls U."/>
            <person name="Niculita-Hirzel H."/>
            <person name="Oudot-Le Secq M.P."/>
            <person name="Peter M."/>
            <person name="Quesneville H."/>
            <person name="Rajashekar B."/>
            <person name="Reich M."/>
            <person name="Rouhier N."/>
            <person name="Schmutz J."/>
            <person name="Yin T."/>
            <person name="Chalot M."/>
            <person name="Henrissat B."/>
            <person name="Kuees U."/>
            <person name="Lucas S."/>
            <person name="Van de Peer Y."/>
            <person name="Podila G.K."/>
            <person name="Polle A."/>
            <person name="Pukkila P.J."/>
            <person name="Richardson P.M."/>
            <person name="Rouze P."/>
            <person name="Sanders I.R."/>
            <person name="Stajich J.E."/>
            <person name="Tunlid A."/>
            <person name="Tuskan G."/>
            <person name="Grigoriev I.V."/>
        </authorList>
    </citation>
    <scope>NUCLEOTIDE SEQUENCE [LARGE SCALE GENOMIC DNA]</scope>
    <source>
        <strain evidence="3">S238N-H82 / ATCC MYA-4686</strain>
    </source>
</reference>
<name>B0CRW8_LACBS</name>
<dbReference type="OrthoDB" id="2418900at2759"/>
<dbReference type="GeneID" id="6070940"/>
<dbReference type="Pfam" id="PF18759">
    <property type="entry name" value="Plavaka"/>
    <property type="match status" value="1"/>
</dbReference>
<dbReference type="KEGG" id="lbc:LACBIDRAFT_322030"/>
<feature type="region of interest" description="Disordered" evidence="1">
    <location>
        <begin position="1176"/>
        <end position="1299"/>
    </location>
</feature>
<evidence type="ECO:0000313" key="2">
    <source>
        <dbReference type="EMBL" id="EDR14193.1"/>
    </source>
</evidence>
<dbReference type="RefSeq" id="XP_001874752.1">
    <property type="nucleotide sequence ID" value="XM_001874717.1"/>
</dbReference>
<gene>
    <name evidence="2" type="ORF">LACBIDRAFT_322030</name>
</gene>
<feature type="compositionally biased region" description="Basic and acidic residues" evidence="1">
    <location>
        <begin position="1290"/>
        <end position="1299"/>
    </location>
</feature>
<protein>
    <submittedName>
        <fullName evidence="2">Predicted protein</fullName>
    </submittedName>
</protein>
<accession>B0CRW8</accession>
<dbReference type="InterPro" id="IPR041078">
    <property type="entry name" value="Plavaka"/>
</dbReference>
<dbReference type="EMBL" id="DS547092">
    <property type="protein sequence ID" value="EDR14193.1"/>
    <property type="molecule type" value="Genomic_DNA"/>
</dbReference>
<feature type="compositionally biased region" description="Low complexity" evidence="1">
    <location>
        <begin position="1225"/>
        <end position="1265"/>
    </location>
</feature>